<dbReference type="EMBL" id="BRYA01000571">
    <property type="protein sequence ID" value="GMI23600.1"/>
    <property type="molecule type" value="Genomic_DNA"/>
</dbReference>
<accession>A0A9W7FYS4</accession>
<comment type="caution">
    <text evidence="2">The sequence shown here is derived from an EMBL/GenBank/DDBJ whole genome shotgun (WGS) entry which is preliminary data.</text>
</comment>
<name>A0A9W7FYS4_9STRA</name>
<dbReference type="AlphaFoldDB" id="A0A9W7FYS4"/>
<protein>
    <submittedName>
        <fullName evidence="2">Uncharacterized protein</fullName>
    </submittedName>
</protein>
<sequence length="147" mass="16373">MPKQALPDSVRKNLGFKDKRRSSCRFADKLEISNEIHRTKGGQEAKAYLKMKSGVPMSIRTSGLVQMQGRTPGMMLNPATEGGARSSSTGQQLAVVRRHENRNRRRLSGSMGGKGLPMREMGMGEVHLNRLGKREKYKPPQGPGVWR</sequence>
<evidence type="ECO:0000313" key="3">
    <source>
        <dbReference type="Proteomes" id="UP001165065"/>
    </source>
</evidence>
<organism evidence="2 3">
    <name type="scientific">Triparma columacea</name>
    <dbReference type="NCBI Taxonomy" id="722753"/>
    <lineage>
        <taxon>Eukaryota</taxon>
        <taxon>Sar</taxon>
        <taxon>Stramenopiles</taxon>
        <taxon>Ochrophyta</taxon>
        <taxon>Bolidophyceae</taxon>
        <taxon>Parmales</taxon>
        <taxon>Triparmaceae</taxon>
        <taxon>Triparma</taxon>
    </lineage>
</organism>
<dbReference type="OrthoDB" id="204409at2759"/>
<feature type="region of interest" description="Disordered" evidence="1">
    <location>
        <begin position="69"/>
        <end position="147"/>
    </location>
</feature>
<evidence type="ECO:0000313" key="2">
    <source>
        <dbReference type="EMBL" id="GMI23600.1"/>
    </source>
</evidence>
<keyword evidence="3" id="KW-1185">Reference proteome</keyword>
<reference evidence="3" key="1">
    <citation type="journal article" date="2023" name="Commun. Biol.">
        <title>Genome analysis of Parmales, the sister group of diatoms, reveals the evolutionary specialization of diatoms from phago-mixotrophs to photoautotrophs.</title>
        <authorList>
            <person name="Ban H."/>
            <person name="Sato S."/>
            <person name="Yoshikawa S."/>
            <person name="Yamada K."/>
            <person name="Nakamura Y."/>
            <person name="Ichinomiya M."/>
            <person name="Sato N."/>
            <person name="Blanc-Mathieu R."/>
            <person name="Endo H."/>
            <person name="Kuwata A."/>
            <person name="Ogata H."/>
        </authorList>
    </citation>
    <scope>NUCLEOTIDE SEQUENCE [LARGE SCALE GENOMIC DNA]</scope>
</reference>
<gene>
    <name evidence="2" type="ORF">TrCOL_g11297</name>
</gene>
<dbReference type="Proteomes" id="UP001165065">
    <property type="component" value="Unassembled WGS sequence"/>
</dbReference>
<evidence type="ECO:0000256" key="1">
    <source>
        <dbReference type="SAM" id="MobiDB-lite"/>
    </source>
</evidence>
<proteinExistence type="predicted"/>